<keyword evidence="2" id="KW-1185">Reference proteome</keyword>
<gene>
    <name evidence="1" type="ORF">BCY86_01580</name>
</gene>
<dbReference type="AlphaFoldDB" id="A0A1L6MZ62"/>
<organism evidence="1 2">
    <name type="scientific">Pajaroellobacter abortibovis</name>
    <dbReference type="NCBI Taxonomy" id="1882918"/>
    <lineage>
        <taxon>Bacteria</taxon>
        <taxon>Pseudomonadati</taxon>
        <taxon>Myxococcota</taxon>
        <taxon>Polyangia</taxon>
        <taxon>Polyangiales</taxon>
        <taxon>Polyangiaceae</taxon>
    </lineage>
</organism>
<accession>A0A1L6MZ62</accession>
<sequence length="252" mass="28964">MVWWNFGKKKKENLPREGESARKEEALVARWRERVSDRRAQSYERQEAIEALARLGTPKAGIALLNRFTFTVDPSITDQEEKEAAFQGVIRIGKEVVTAVRGFGKKAESLAWGMKILKHLLSPDEYVQELLFFLGQWDTEYAKFVDPKVQLLTELENVKNPAIPKAVEPFLQDVHEPTRFHAVSALLAQENQSALFPLLSLLKVEESFRVKNKIVEGLARCQWLIPEEEREMVRTHLMHGYTLHEEGIITKA</sequence>
<reference evidence="1 2" key="1">
    <citation type="submission" date="2016-08" db="EMBL/GenBank/DDBJ databases">
        <title>Identification and validation of antigenic proteins from Pajaroellobacter abortibovis using de-novo genome sequence assembly and reverse vaccinology.</title>
        <authorList>
            <person name="Welly B.T."/>
            <person name="Miller M.R."/>
            <person name="Stott J.L."/>
            <person name="Blanchard M.T."/>
            <person name="Islas-Trejo A.D."/>
            <person name="O'Rourke S.M."/>
            <person name="Young A.E."/>
            <person name="Medrano J.F."/>
            <person name="Van Eenennaam A.L."/>
        </authorList>
    </citation>
    <scope>NUCLEOTIDE SEQUENCE [LARGE SCALE GENOMIC DNA]</scope>
    <source>
        <strain evidence="1 2">BTF92-0548A/99-0131</strain>
    </source>
</reference>
<dbReference type="EMBL" id="CP016908">
    <property type="protein sequence ID" value="APS00833.1"/>
    <property type="molecule type" value="Genomic_DNA"/>
</dbReference>
<evidence type="ECO:0008006" key="3">
    <source>
        <dbReference type="Google" id="ProtNLM"/>
    </source>
</evidence>
<dbReference type="Proteomes" id="UP000185544">
    <property type="component" value="Chromosome"/>
</dbReference>
<dbReference type="InterPro" id="IPR011989">
    <property type="entry name" value="ARM-like"/>
</dbReference>
<dbReference type="STRING" id="1882918.BCY86_01580"/>
<evidence type="ECO:0000313" key="1">
    <source>
        <dbReference type="EMBL" id="APS00833.1"/>
    </source>
</evidence>
<dbReference type="RefSeq" id="WP_075277507.1">
    <property type="nucleotide sequence ID" value="NZ_CP016908.1"/>
</dbReference>
<proteinExistence type="predicted"/>
<dbReference type="OrthoDB" id="5506750at2"/>
<protein>
    <recommendedName>
        <fullName evidence="3">HEAT repeat domain-containing protein</fullName>
    </recommendedName>
</protein>
<evidence type="ECO:0000313" key="2">
    <source>
        <dbReference type="Proteomes" id="UP000185544"/>
    </source>
</evidence>
<dbReference type="Gene3D" id="1.25.10.10">
    <property type="entry name" value="Leucine-rich Repeat Variant"/>
    <property type="match status" value="1"/>
</dbReference>
<name>A0A1L6MZ62_9BACT</name>
<dbReference type="KEGG" id="pabo:BCY86_01580"/>